<organism evidence="1 2">
    <name type="scientific">Camellia lanceoleosa</name>
    <dbReference type="NCBI Taxonomy" id="1840588"/>
    <lineage>
        <taxon>Eukaryota</taxon>
        <taxon>Viridiplantae</taxon>
        <taxon>Streptophyta</taxon>
        <taxon>Embryophyta</taxon>
        <taxon>Tracheophyta</taxon>
        <taxon>Spermatophyta</taxon>
        <taxon>Magnoliopsida</taxon>
        <taxon>eudicotyledons</taxon>
        <taxon>Gunneridae</taxon>
        <taxon>Pentapetalae</taxon>
        <taxon>asterids</taxon>
        <taxon>Ericales</taxon>
        <taxon>Theaceae</taxon>
        <taxon>Camellia</taxon>
    </lineage>
</organism>
<proteinExistence type="predicted"/>
<accession>A0ACC0H933</accession>
<keyword evidence="2" id="KW-1185">Reference proteome</keyword>
<reference evidence="1 2" key="1">
    <citation type="journal article" date="2022" name="Plant J.">
        <title>Chromosome-level genome of Camellia lanceoleosa provides a valuable resource for understanding genome evolution and self-incompatibility.</title>
        <authorList>
            <person name="Gong W."/>
            <person name="Xiao S."/>
            <person name="Wang L."/>
            <person name="Liao Z."/>
            <person name="Chang Y."/>
            <person name="Mo W."/>
            <person name="Hu G."/>
            <person name="Li W."/>
            <person name="Zhao G."/>
            <person name="Zhu H."/>
            <person name="Hu X."/>
            <person name="Ji K."/>
            <person name="Xiang X."/>
            <person name="Song Q."/>
            <person name="Yuan D."/>
            <person name="Jin S."/>
            <person name="Zhang L."/>
        </authorList>
    </citation>
    <scope>NUCLEOTIDE SEQUENCE [LARGE SCALE GENOMIC DNA]</scope>
    <source>
        <strain evidence="1">SQ_2022a</strain>
    </source>
</reference>
<dbReference type="EMBL" id="CM045762">
    <property type="protein sequence ID" value="KAI8009534.1"/>
    <property type="molecule type" value="Genomic_DNA"/>
</dbReference>
<name>A0ACC0H933_9ERIC</name>
<keyword evidence="1" id="KW-0378">Hydrolase</keyword>
<protein>
    <submittedName>
        <fullName evidence="1">Ubiquitin carboxyl-terminal hydrolase 10</fullName>
    </submittedName>
</protein>
<dbReference type="Proteomes" id="UP001060215">
    <property type="component" value="Chromosome 5"/>
</dbReference>
<evidence type="ECO:0000313" key="2">
    <source>
        <dbReference type="Proteomes" id="UP001060215"/>
    </source>
</evidence>
<evidence type="ECO:0000313" key="1">
    <source>
        <dbReference type="EMBL" id="KAI8009534.1"/>
    </source>
</evidence>
<comment type="caution">
    <text evidence="1">The sequence shown here is derived from an EMBL/GenBank/DDBJ whole genome shotgun (WGS) entry which is preliminary data.</text>
</comment>
<sequence>MTIPDSGYMMENGAIGIPFTPEEEKRIVTELTNKAESNLKQGNLYYVISNRWFTSWQKYTGQDVDAYLFDKYSTDSQSFVLSKPADRPGPIDNSDIVLNANDTVGDDLELHRTLEEGCDYVLVPQLVWGKLFDWDMAETWRRHACPNLDTLWDTANIRDYFNKRKHTMLKDSNQILEKSELQMDQDILLEVEVDGFWPSGFGMYSTGNALALVPIEPSRSSVTIAGGPTLSNGDSTSFDSKFNQGNTLSSGFADMEDGFDISRTAVKADKGGLAGLQNLGNTCFMNSAVQCLVHTPPLVEYFFQDYTDGINRQNPLGLHGELAIAFGELLRKLWSSGRTPIVPRAFKGKLARFAPQFSGFNQHDSQELLAFLLDGLHEDLNRVKKKPYIETKDSDGCPDEEVADECWRNHKARNDSIIVDVCQGQYKSTLVCPICKKISITFDPFMYLSLPLPSTATRTMTVTVFYGDVSGLPTQYTVTVLKDGFCKDLSQALSTACCLRSDESLLLAEVYEHRIYRYLESPSERLPSIKDDEHIVAYRLPKRAELTRLEICHQYLEKCLSDNFKGSERKLFLTPLVTYLEDTQTGADIDLAISRVLSPLRKKTYFSSTIVHSGQENGSAVKAIDESANIYATHSGPGNQLMDSLELEEMSCREFSFQLCITDNRGLNCRPISKDSLIKTGQLVKVMLDWTDKEHKLYDSSYLKDVPEVHKTELTVKKTRQEAISLFSCLDAFLKEEPLGPDDMWYCPLQGTQASQIY</sequence>
<gene>
    <name evidence="1" type="ORF">LOK49_LG06G03478</name>
</gene>